<evidence type="ECO:0000313" key="1">
    <source>
        <dbReference type="EMBL" id="AEW21156.1"/>
    </source>
</evidence>
<proteinExistence type="predicted"/>
<accession>G8UPG1</accession>
<name>G8UPG1_TANFA</name>
<keyword evidence="2" id="KW-1185">Reference proteome</keyword>
<dbReference type="EMBL" id="CP003191">
    <property type="protein sequence ID" value="AEW21156.1"/>
    <property type="molecule type" value="Genomic_DNA"/>
</dbReference>
<gene>
    <name evidence="1" type="ordered locus">BFO_0897</name>
</gene>
<dbReference type="AlphaFoldDB" id="G8UPG1"/>
<evidence type="ECO:0000313" key="2">
    <source>
        <dbReference type="Proteomes" id="UP000005436"/>
    </source>
</evidence>
<dbReference type="Proteomes" id="UP000005436">
    <property type="component" value="Chromosome"/>
</dbReference>
<organism evidence="1 2">
    <name type="scientific">Tannerella forsythia (strain ATCC 43037 / JCM 10827 / CCUG 21028 A / KCTC 5666 / FDC 338)</name>
    <name type="common">Bacteroides forsythus</name>
    <dbReference type="NCBI Taxonomy" id="203275"/>
    <lineage>
        <taxon>Bacteria</taxon>
        <taxon>Pseudomonadati</taxon>
        <taxon>Bacteroidota</taxon>
        <taxon>Bacteroidia</taxon>
        <taxon>Bacteroidales</taxon>
        <taxon>Tannerellaceae</taxon>
        <taxon>Tannerella</taxon>
    </lineage>
</organism>
<dbReference type="HOGENOM" id="CLU_3334067_0_0_10"/>
<protein>
    <submittedName>
        <fullName evidence="1">Uncharacterized protein</fullName>
    </submittedName>
</protein>
<sequence length="38" mass="4622">MKDLGRWFQQMLVCSFGIKLFRFKKLMVKIYNIVRIGI</sequence>
<reference evidence="2" key="1">
    <citation type="submission" date="2011-12" db="EMBL/GenBank/DDBJ databases">
        <title>Complete sequence of Tannerella forsythia ATCC 43037.</title>
        <authorList>
            <person name="Dewhirst F."/>
            <person name="Tanner A."/>
            <person name="Izard J."/>
            <person name="Brinkac L."/>
            <person name="Durkin A.S."/>
            <person name="Hostetler J."/>
            <person name="Shetty J."/>
            <person name="Torralba M."/>
            <person name="Gill S."/>
            <person name="Nelson K."/>
        </authorList>
    </citation>
    <scope>NUCLEOTIDE SEQUENCE [LARGE SCALE GENOMIC DNA]</scope>
    <source>
        <strain evidence="2">ATCC 43037 / JCM 10827 / CCUG 33226 / KCTC 5666 / FDC 338</strain>
    </source>
</reference>
<dbReference type="KEGG" id="tfo:BFO_0897"/>